<dbReference type="Proteomes" id="UP000187609">
    <property type="component" value="Unassembled WGS sequence"/>
</dbReference>
<feature type="region of interest" description="Disordered" evidence="1">
    <location>
        <begin position="105"/>
        <end position="198"/>
    </location>
</feature>
<feature type="compositionally biased region" description="Polar residues" evidence="1">
    <location>
        <begin position="105"/>
        <end position="120"/>
    </location>
</feature>
<gene>
    <name evidence="2" type="ORF">A4A49_08054</name>
</gene>
<protein>
    <submittedName>
        <fullName evidence="2">Uncharacterized protein</fullName>
    </submittedName>
</protein>
<feature type="region of interest" description="Disordered" evidence="1">
    <location>
        <begin position="1"/>
        <end position="55"/>
    </location>
</feature>
<proteinExistence type="predicted"/>
<organism evidence="2 3">
    <name type="scientific">Nicotiana attenuata</name>
    <name type="common">Coyote tobacco</name>
    <dbReference type="NCBI Taxonomy" id="49451"/>
    <lineage>
        <taxon>Eukaryota</taxon>
        <taxon>Viridiplantae</taxon>
        <taxon>Streptophyta</taxon>
        <taxon>Embryophyta</taxon>
        <taxon>Tracheophyta</taxon>
        <taxon>Spermatophyta</taxon>
        <taxon>Magnoliopsida</taxon>
        <taxon>eudicotyledons</taxon>
        <taxon>Gunneridae</taxon>
        <taxon>Pentapetalae</taxon>
        <taxon>asterids</taxon>
        <taxon>lamiids</taxon>
        <taxon>Solanales</taxon>
        <taxon>Solanaceae</taxon>
        <taxon>Nicotianoideae</taxon>
        <taxon>Nicotianeae</taxon>
        <taxon>Nicotiana</taxon>
    </lineage>
</organism>
<evidence type="ECO:0000256" key="1">
    <source>
        <dbReference type="SAM" id="MobiDB-lite"/>
    </source>
</evidence>
<evidence type="ECO:0000313" key="3">
    <source>
        <dbReference type="Proteomes" id="UP000187609"/>
    </source>
</evidence>
<dbReference type="AlphaFoldDB" id="A0A314L6F4"/>
<reference evidence="2" key="1">
    <citation type="submission" date="2016-11" db="EMBL/GenBank/DDBJ databases">
        <title>The genome of Nicotiana attenuata.</title>
        <authorList>
            <person name="Xu S."/>
            <person name="Brockmoeller T."/>
            <person name="Gaquerel E."/>
            <person name="Navarro A."/>
            <person name="Kuhl H."/>
            <person name="Gase K."/>
            <person name="Ling Z."/>
            <person name="Zhou W."/>
            <person name="Kreitzer C."/>
            <person name="Stanke M."/>
            <person name="Tang H."/>
            <person name="Lyons E."/>
            <person name="Pandey P."/>
            <person name="Pandey S.P."/>
            <person name="Timmermann B."/>
            <person name="Baldwin I.T."/>
        </authorList>
    </citation>
    <scope>NUCLEOTIDE SEQUENCE [LARGE SCALE GENOMIC DNA]</scope>
    <source>
        <strain evidence="2">UT</strain>
    </source>
</reference>
<accession>A0A314L6F4</accession>
<dbReference type="Gramene" id="OIT37200">
    <property type="protein sequence ID" value="OIT37200"/>
    <property type="gene ID" value="A4A49_08054"/>
</dbReference>
<sequence>MLQFSVGRSTNLFNHPEPRSSGKGNCKNPKQGFGDVWSTTMAGSHGPEPPKSHATEHRLICPQQDATDIQQHAFLPRSISGGPLCNPTVQDPLTGIIPENFTLSARESSVTTSGETTQIASREHLQKNINNPGATEESRGANGPGSNPNRQPSEGGLTLAGSSKSGGVQRGPQRNFDTPMSKEPSPMRNGLLLSPESR</sequence>
<evidence type="ECO:0000313" key="2">
    <source>
        <dbReference type="EMBL" id="OIT37200.1"/>
    </source>
</evidence>
<feature type="compositionally biased region" description="Polar residues" evidence="1">
    <location>
        <begin position="1"/>
        <end position="13"/>
    </location>
</feature>
<comment type="caution">
    <text evidence="2">The sequence shown here is derived from an EMBL/GenBank/DDBJ whole genome shotgun (WGS) entry which is preliminary data.</text>
</comment>
<dbReference type="EMBL" id="MJEQ01000338">
    <property type="protein sequence ID" value="OIT37200.1"/>
    <property type="molecule type" value="Genomic_DNA"/>
</dbReference>
<keyword evidence="3" id="KW-1185">Reference proteome</keyword>
<name>A0A314L6F4_NICAT</name>